<dbReference type="AlphaFoldDB" id="A0A8S9K8D7"/>
<sequence length="171" mass="18346">MSLSTAIFVSLCRQRLLLPSVTLWFLSLSRWLSVSLSFGVSLDSFSGFSPSTATSLSIGGSLVSLSLSGALPSTATELPPGVSPRSTTATDNYLSGSPPIERFYMLCLRMDGSISNCLLQIVQMMKGINQVLGTKFNAIQVEMNGVVMNVLDRCQLGLVVVFNALIVLFNL</sequence>
<gene>
    <name evidence="1" type="ORF">F2Q70_00039408</name>
</gene>
<reference evidence="1" key="1">
    <citation type="submission" date="2019-12" db="EMBL/GenBank/DDBJ databases">
        <title>Genome sequencing and annotation of Brassica cretica.</title>
        <authorList>
            <person name="Studholme D.J."/>
            <person name="Sarris P.F."/>
        </authorList>
    </citation>
    <scope>NUCLEOTIDE SEQUENCE</scope>
    <source>
        <strain evidence="1">PFS-102/07</strain>
        <tissue evidence="1">Leaf</tissue>
    </source>
</reference>
<proteinExistence type="predicted"/>
<organism evidence="1">
    <name type="scientific">Brassica cretica</name>
    <name type="common">Mustard</name>
    <dbReference type="NCBI Taxonomy" id="69181"/>
    <lineage>
        <taxon>Eukaryota</taxon>
        <taxon>Viridiplantae</taxon>
        <taxon>Streptophyta</taxon>
        <taxon>Embryophyta</taxon>
        <taxon>Tracheophyta</taxon>
        <taxon>Spermatophyta</taxon>
        <taxon>Magnoliopsida</taxon>
        <taxon>eudicotyledons</taxon>
        <taxon>Gunneridae</taxon>
        <taxon>Pentapetalae</taxon>
        <taxon>rosids</taxon>
        <taxon>malvids</taxon>
        <taxon>Brassicales</taxon>
        <taxon>Brassicaceae</taxon>
        <taxon>Brassiceae</taxon>
        <taxon>Brassica</taxon>
    </lineage>
</organism>
<accession>A0A8S9K8D7</accession>
<evidence type="ECO:0000313" key="1">
    <source>
        <dbReference type="EMBL" id="KAF2590381.1"/>
    </source>
</evidence>
<dbReference type="EMBL" id="QGKY02000190">
    <property type="protein sequence ID" value="KAF2590381.1"/>
    <property type="molecule type" value="Genomic_DNA"/>
</dbReference>
<comment type="caution">
    <text evidence="1">The sequence shown here is derived from an EMBL/GenBank/DDBJ whole genome shotgun (WGS) entry which is preliminary data.</text>
</comment>
<protein>
    <submittedName>
        <fullName evidence="1">Uncharacterized protein</fullName>
    </submittedName>
</protein>
<name>A0A8S9K8D7_BRACR</name>